<protein>
    <submittedName>
        <fullName evidence="1">Uncharacterized protein</fullName>
    </submittedName>
</protein>
<dbReference type="Proteomes" id="UP001148629">
    <property type="component" value="Unassembled WGS sequence"/>
</dbReference>
<reference evidence="1" key="1">
    <citation type="submission" date="2022-08" db="EMBL/GenBank/DDBJ databases">
        <title>Genome Sequence of Fusarium decemcellulare.</title>
        <authorList>
            <person name="Buettner E."/>
        </authorList>
    </citation>
    <scope>NUCLEOTIDE SEQUENCE</scope>
    <source>
        <strain evidence="1">Babe19</strain>
    </source>
</reference>
<proteinExistence type="predicted"/>
<accession>A0ACC1S375</accession>
<evidence type="ECO:0000313" key="2">
    <source>
        <dbReference type="Proteomes" id="UP001148629"/>
    </source>
</evidence>
<evidence type="ECO:0000313" key="1">
    <source>
        <dbReference type="EMBL" id="KAJ3531147.1"/>
    </source>
</evidence>
<organism evidence="1 2">
    <name type="scientific">Fusarium decemcellulare</name>
    <dbReference type="NCBI Taxonomy" id="57161"/>
    <lineage>
        <taxon>Eukaryota</taxon>
        <taxon>Fungi</taxon>
        <taxon>Dikarya</taxon>
        <taxon>Ascomycota</taxon>
        <taxon>Pezizomycotina</taxon>
        <taxon>Sordariomycetes</taxon>
        <taxon>Hypocreomycetidae</taxon>
        <taxon>Hypocreales</taxon>
        <taxon>Nectriaceae</taxon>
        <taxon>Fusarium</taxon>
        <taxon>Fusarium decemcellulare species complex</taxon>
    </lineage>
</organism>
<gene>
    <name evidence="1" type="ORF">NM208_g9011</name>
</gene>
<dbReference type="EMBL" id="JANRMS010001092">
    <property type="protein sequence ID" value="KAJ3531147.1"/>
    <property type="molecule type" value="Genomic_DNA"/>
</dbReference>
<comment type="caution">
    <text evidence="1">The sequence shown here is derived from an EMBL/GenBank/DDBJ whole genome shotgun (WGS) entry which is preliminary data.</text>
</comment>
<keyword evidence="2" id="KW-1185">Reference proteome</keyword>
<sequence length="246" mass="26284">MLHQTDSEGLQVHGPPLPEVHTGYTNINGYDDPPKYPEPKQSRPPFGLGIWTFGILIGVLTAIVVGGGVGGGLGAALANCQNSQSCEAAPATTSSCPSVDTNDTATNDTDPFVIKAADDIKRIKLDCPAPGKRQTKSSFRSNKGYDFKWWCGPNAPAGEQAKEGGVIGDMAPIIAYSLNDCLHACGQTIFRDENEGTGVKCRSVVFNANLADAMNTWGANCFLKNGTKTSTWTFNDDYLVYAERDD</sequence>
<name>A0ACC1S375_9HYPO</name>